<dbReference type="RefSeq" id="WP_249769957.1">
    <property type="nucleotide sequence ID" value="NZ_CP097332.1"/>
</dbReference>
<dbReference type="InterPro" id="IPR009057">
    <property type="entry name" value="Homeodomain-like_sf"/>
</dbReference>
<proteinExistence type="predicted"/>
<feature type="domain" description="HTH tetR-type" evidence="6">
    <location>
        <begin position="8"/>
        <end position="68"/>
    </location>
</feature>
<dbReference type="SUPFAM" id="SSF46689">
    <property type="entry name" value="Homeodomain-like"/>
    <property type="match status" value="1"/>
</dbReference>
<evidence type="ECO:0000256" key="2">
    <source>
        <dbReference type="ARBA" id="ARBA00023015"/>
    </source>
</evidence>
<reference evidence="7" key="2">
    <citation type="submission" date="2022-05" db="EMBL/GenBank/DDBJ databases">
        <authorList>
            <person name="Kim J.-S."/>
            <person name="Lee K."/>
            <person name="Suh M."/>
            <person name="Eom M."/>
            <person name="Kim J.-S."/>
            <person name="Kim D.-S."/>
            <person name="Ko S.-H."/>
            <person name="Shin Y."/>
            <person name="Lee J.-S."/>
        </authorList>
    </citation>
    <scope>NUCLEOTIDE SEQUENCE</scope>
    <source>
        <strain evidence="7">N237</strain>
    </source>
</reference>
<dbReference type="Pfam" id="PF00440">
    <property type="entry name" value="TetR_N"/>
    <property type="match status" value="1"/>
</dbReference>
<protein>
    <submittedName>
        <fullName evidence="7">TetR family transcriptional regulator C-terminal domain-containing protein</fullName>
    </submittedName>
</protein>
<dbReference type="Gene3D" id="1.10.357.10">
    <property type="entry name" value="Tetracycline Repressor, domain 2"/>
    <property type="match status" value="1"/>
</dbReference>
<dbReference type="PANTHER" id="PTHR30055">
    <property type="entry name" value="HTH-TYPE TRANSCRIPTIONAL REGULATOR RUTR"/>
    <property type="match status" value="1"/>
</dbReference>
<dbReference type="Pfam" id="PF13977">
    <property type="entry name" value="TetR_C_6"/>
    <property type="match status" value="1"/>
</dbReference>
<keyword evidence="1" id="KW-0678">Repressor</keyword>
<feature type="DNA-binding region" description="H-T-H motif" evidence="5">
    <location>
        <begin position="31"/>
        <end position="50"/>
    </location>
</feature>
<keyword evidence="4" id="KW-0804">Transcription</keyword>
<accession>A0ABY4QWH0</accession>
<evidence type="ECO:0000313" key="7">
    <source>
        <dbReference type="EMBL" id="UQX87432.1"/>
    </source>
</evidence>
<dbReference type="InterPro" id="IPR036271">
    <property type="entry name" value="Tet_transcr_reg_TetR-rel_C_sf"/>
</dbReference>
<dbReference type="PROSITE" id="PS50977">
    <property type="entry name" value="HTH_TETR_2"/>
    <property type="match status" value="1"/>
</dbReference>
<keyword evidence="3 5" id="KW-0238">DNA-binding</keyword>
<reference evidence="7" key="1">
    <citation type="journal article" date="2018" name="Int. J. Syst. Evol. Microbiol.">
        <title>Jatrophihabitans telluris sp. nov., isolated from sediment soil of lava forest wetlands and the emended description of the genus Jatrophihabitans.</title>
        <authorList>
            <person name="Lee K.C."/>
            <person name="Suh M.K."/>
            <person name="Eom M.K."/>
            <person name="Kim K.K."/>
            <person name="Kim J.S."/>
            <person name="Kim D.S."/>
            <person name="Ko S.H."/>
            <person name="Shin Y.K."/>
            <person name="Lee J.S."/>
        </authorList>
    </citation>
    <scope>NUCLEOTIDE SEQUENCE</scope>
    <source>
        <strain evidence="7">N237</strain>
    </source>
</reference>
<dbReference type="SUPFAM" id="SSF48498">
    <property type="entry name" value="Tetracyclin repressor-like, C-terminal domain"/>
    <property type="match status" value="1"/>
</dbReference>
<gene>
    <name evidence="7" type="ORF">M6D93_14120</name>
</gene>
<keyword evidence="2" id="KW-0805">Transcription regulation</keyword>
<dbReference type="InterPro" id="IPR039538">
    <property type="entry name" value="BetI_C"/>
</dbReference>
<dbReference type="InterPro" id="IPR001647">
    <property type="entry name" value="HTH_TetR"/>
</dbReference>
<evidence type="ECO:0000313" key="8">
    <source>
        <dbReference type="Proteomes" id="UP001056336"/>
    </source>
</evidence>
<dbReference type="EMBL" id="CP097332">
    <property type="protein sequence ID" value="UQX87432.1"/>
    <property type="molecule type" value="Genomic_DNA"/>
</dbReference>
<evidence type="ECO:0000256" key="3">
    <source>
        <dbReference type="ARBA" id="ARBA00023125"/>
    </source>
</evidence>
<evidence type="ECO:0000256" key="5">
    <source>
        <dbReference type="PROSITE-ProRule" id="PRU00335"/>
    </source>
</evidence>
<keyword evidence="8" id="KW-1185">Reference proteome</keyword>
<evidence type="ECO:0000256" key="4">
    <source>
        <dbReference type="ARBA" id="ARBA00023163"/>
    </source>
</evidence>
<name>A0ABY4QWH0_9ACTN</name>
<dbReference type="Proteomes" id="UP001056336">
    <property type="component" value="Chromosome"/>
</dbReference>
<evidence type="ECO:0000256" key="1">
    <source>
        <dbReference type="ARBA" id="ARBA00022491"/>
    </source>
</evidence>
<organism evidence="7 8">
    <name type="scientific">Jatrophihabitans telluris</name>
    <dbReference type="NCBI Taxonomy" id="2038343"/>
    <lineage>
        <taxon>Bacteria</taxon>
        <taxon>Bacillati</taxon>
        <taxon>Actinomycetota</taxon>
        <taxon>Actinomycetes</taxon>
        <taxon>Jatrophihabitantales</taxon>
        <taxon>Jatrophihabitantaceae</taxon>
        <taxon>Jatrophihabitans</taxon>
    </lineage>
</organism>
<dbReference type="InterPro" id="IPR050109">
    <property type="entry name" value="HTH-type_TetR-like_transc_reg"/>
</dbReference>
<dbReference type="PANTHER" id="PTHR30055:SF226">
    <property type="entry name" value="HTH-TYPE TRANSCRIPTIONAL REGULATOR PKSA"/>
    <property type="match status" value="1"/>
</dbReference>
<sequence>MSRRKNQSERRAQIVAAAQRAIVKLGLSSVRLRDVADEAGLTSGAVLYYFSELDALLVEVHHQAKERFCRLREEAVDAVDDPWEKLVVALRGGLPSGPDDELVRALYEFEGTAFRDSKFAALTRLYFERQVGIYHSIIVAGQAVGAFDTAAPARTVARNIVALEDGYGFYVVLDEYDIDAGTAEELILSYVRTALSAP</sequence>
<evidence type="ECO:0000259" key="6">
    <source>
        <dbReference type="PROSITE" id="PS50977"/>
    </source>
</evidence>